<organism evidence="7 8">
    <name type="scientific">Catagonus wagneri</name>
    <name type="common">Chacoan peccary</name>
    <dbReference type="NCBI Taxonomy" id="51154"/>
    <lineage>
        <taxon>Eukaryota</taxon>
        <taxon>Metazoa</taxon>
        <taxon>Chordata</taxon>
        <taxon>Craniata</taxon>
        <taxon>Vertebrata</taxon>
        <taxon>Euteleostomi</taxon>
        <taxon>Mammalia</taxon>
        <taxon>Eutheria</taxon>
        <taxon>Laurasiatheria</taxon>
        <taxon>Artiodactyla</taxon>
        <taxon>Suina</taxon>
        <taxon>Tayassuidae</taxon>
        <taxon>Catagonus</taxon>
    </lineage>
</organism>
<dbReference type="InterPro" id="IPR002448">
    <property type="entry name" value="OBP-like"/>
</dbReference>
<keyword evidence="4" id="KW-0964">Secreted</keyword>
<keyword evidence="3" id="KW-0813">Transport</keyword>
<dbReference type="InterPro" id="IPR000566">
    <property type="entry name" value="Lipocln_cytosolic_FA-bd_dom"/>
</dbReference>
<keyword evidence="5" id="KW-0732">Signal</keyword>
<evidence type="ECO:0000256" key="1">
    <source>
        <dbReference type="ARBA" id="ARBA00004613"/>
    </source>
</evidence>
<accession>A0A8C3W239</accession>
<feature type="chain" id="PRO_5034528465" description="Lipocalin/cytosolic fatty-acid binding domain-containing protein" evidence="5">
    <location>
        <begin position="18"/>
        <end position="170"/>
    </location>
</feature>
<dbReference type="GO" id="GO:0005615">
    <property type="term" value="C:extracellular space"/>
    <property type="evidence" value="ECO:0007669"/>
    <property type="project" value="TreeGrafter"/>
</dbReference>
<evidence type="ECO:0000256" key="2">
    <source>
        <dbReference type="ARBA" id="ARBA00006889"/>
    </source>
</evidence>
<dbReference type="SUPFAM" id="SSF50814">
    <property type="entry name" value="Lipocalins"/>
    <property type="match status" value="1"/>
</dbReference>
<evidence type="ECO:0000256" key="4">
    <source>
        <dbReference type="ARBA" id="ARBA00022525"/>
    </source>
</evidence>
<dbReference type="GO" id="GO:0005549">
    <property type="term" value="F:odorant binding"/>
    <property type="evidence" value="ECO:0007669"/>
    <property type="project" value="TreeGrafter"/>
</dbReference>
<dbReference type="GO" id="GO:0036094">
    <property type="term" value="F:small molecule binding"/>
    <property type="evidence" value="ECO:0007669"/>
    <property type="project" value="InterPro"/>
</dbReference>
<dbReference type="PANTHER" id="PTHR11430:SF65">
    <property type="entry name" value="ODORANT-BINDING PROTEIN 1A-RELATED"/>
    <property type="match status" value="1"/>
</dbReference>
<dbReference type="Gene3D" id="2.40.128.20">
    <property type="match status" value="1"/>
</dbReference>
<reference evidence="7" key="1">
    <citation type="submission" date="2025-08" db="UniProtKB">
        <authorList>
            <consortium name="Ensembl"/>
        </authorList>
    </citation>
    <scope>IDENTIFICATION</scope>
</reference>
<keyword evidence="8" id="KW-1185">Reference proteome</keyword>
<dbReference type="Proteomes" id="UP000694540">
    <property type="component" value="Unplaced"/>
</dbReference>
<proteinExistence type="inferred from homology"/>
<comment type="similarity">
    <text evidence="2">Belongs to the calycin superfamily. Lipocalin family.</text>
</comment>
<dbReference type="PANTHER" id="PTHR11430">
    <property type="entry name" value="LIPOCALIN"/>
    <property type="match status" value="1"/>
</dbReference>
<evidence type="ECO:0000313" key="7">
    <source>
        <dbReference type="Ensembl" id="ENSCWAP00000006872.1"/>
    </source>
</evidence>
<dbReference type="InterPro" id="IPR002345">
    <property type="entry name" value="Lipocalin"/>
</dbReference>
<dbReference type="GeneTree" id="ENSGT01050000244868"/>
<evidence type="ECO:0000256" key="5">
    <source>
        <dbReference type="SAM" id="SignalP"/>
    </source>
</evidence>
<evidence type="ECO:0000256" key="3">
    <source>
        <dbReference type="ARBA" id="ARBA00022448"/>
    </source>
</evidence>
<dbReference type="AlphaFoldDB" id="A0A8C3W239"/>
<sequence length="170" mass="18789">MKIVLLSLVLGLLSAQALQLLQDPLQVSGQWTTLYMASTDPETTRDNSVFKVYLRSISVDSNNIQISFKVNGKCVYFSTKGRSIAPSIYEVDYAGKNEVQLLPVSSTSLIAYDINVDLTGKKTVMIALLGKGNKTEAQDLEKFKELTREKGIPEENIVHILKTDDCPSSE</sequence>
<protein>
    <recommendedName>
        <fullName evidence="6">Lipocalin/cytosolic fatty-acid binding domain-containing protein</fullName>
    </recommendedName>
</protein>
<name>A0A8C3W239_9CETA</name>
<evidence type="ECO:0000313" key="8">
    <source>
        <dbReference type="Proteomes" id="UP000694540"/>
    </source>
</evidence>
<reference evidence="7" key="2">
    <citation type="submission" date="2025-09" db="UniProtKB">
        <authorList>
            <consortium name="Ensembl"/>
        </authorList>
    </citation>
    <scope>IDENTIFICATION</scope>
</reference>
<dbReference type="Pfam" id="PF00061">
    <property type="entry name" value="Lipocalin"/>
    <property type="match status" value="1"/>
</dbReference>
<dbReference type="InterPro" id="IPR012674">
    <property type="entry name" value="Calycin"/>
</dbReference>
<dbReference type="Ensembl" id="ENSCWAT00000007470.1">
    <property type="protein sequence ID" value="ENSCWAP00000006872.1"/>
    <property type="gene ID" value="ENSCWAG00000005296.1"/>
</dbReference>
<comment type="subcellular location">
    <subcellularLocation>
        <location evidence="1">Secreted</location>
    </subcellularLocation>
</comment>
<evidence type="ECO:0000259" key="6">
    <source>
        <dbReference type="Pfam" id="PF00061"/>
    </source>
</evidence>
<feature type="domain" description="Lipocalin/cytosolic fatty-acid binding" evidence="6">
    <location>
        <begin position="28"/>
        <end position="164"/>
    </location>
</feature>
<dbReference type="PRINTS" id="PR01173">
    <property type="entry name" value="ODORANTBNDNG"/>
</dbReference>
<feature type="signal peptide" evidence="5">
    <location>
        <begin position="1"/>
        <end position="17"/>
    </location>
</feature>